<dbReference type="GO" id="GO:0016887">
    <property type="term" value="F:ATP hydrolysis activity"/>
    <property type="evidence" value="ECO:0007669"/>
    <property type="project" value="TreeGrafter"/>
</dbReference>
<dbReference type="InterPro" id="IPR027417">
    <property type="entry name" value="P-loop_NTPase"/>
</dbReference>
<evidence type="ECO:0000256" key="2">
    <source>
        <dbReference type="ARBA" id="ARBA00022741"/>
    </source>
</evidence>
<evidence type="ECO:0000256" key="3">
    <source>
        <dbReference type="ARBA" id="ARBA00022840"/>
    </source>
</evidence>
<dbReference type="AlphaFoldDB" id="A0A1G9K149"/>
<organism evidence="5 6">
    <name type="scientific">Halarsenatibacter silvermanii</name>
    <dbReference type="NCBI Taxonomy" id="321763"/>
    <lineage>
        <taxon>Bacteria</taxon>
        <taxon>Bacillati</taxon>
        <taxon>Bacillota</taxon>
        <taxon>Clostridia</taxon>
        <taxon>Halanaerobiales</taxon>
        <taxon>Halarsenatibacteraceae</taxon>
        <taxon>Halarsenatibacter</taxon>
    </lineage>
</organism>
<keyword evidence="3" id="KW-0067">ATP-binding</keyword>
<dbReference type="OrthoDB" id="9808272at2"/>
<dbReference type="InterPro" id="IPR003593">
    <property type="entry name" value="AAA+_ATPase"/>
</dbReference>
<evidence type="ECO:0000313" key="6">
    <source>
        <dbReference type="Proteomes" id="UP000199476"/>
    </source>
</evidence>
<dbReference type="RefSeq" id="WP_089758642.1">
    <property type="nucleotide sequence ID" value="NZ_FNGO01000004.1"/>
</dbReference>
<accession>A0A1G9K149</accession>
<dbReference type="SUPFAM" id="SSF52540">
    <property type="entry name" value="P-loop containing nucleoside triphosphate hydrolases"/>
    <property type="match status" value="1"/>
</dbReference>
<comment type="similarity">
    <text evidence="1">Belongs to the GSP E family.</text>
</comment>
<protein>
    <submittedName>
        <fullName evidence="5">General secretion pathway protein E</fullName>
    </submittedName>
</protein>
<evidence type="ECO:0000313" key="5">
    <source>
        <dbReference type="EMBL" id="SDL43045.1"/>
    </source>
</evidence>
<dbReference type="Proteomes" id="UP000199476">
    <property type="component" value="Unassembled WGS sequence"/>
</dbReference>
<dbReference type="Gene3D" id="3.40.50.300">
    <property type="entry name" value="P-loop containing nucleotide triphosphate hydrolases"/>
    <property type="match status" value="1"/>
</dbReference>
<dbReference type="GO" id="GO:0005886">
    <property type="term" value="C:plasma membrane"/>
    <property type="evidence" value="ECO:0007669"/>
    <property type="project" value="TreeGrafter"/>
</dbReference>
<dbReference type="CDD" id="cd01129">
    <property type="entry name" value="PulE-GspE-like"/>
    <property type="match status" value="1"/>
</dbReference>
<proteinExistence type="inferred from homology"/>
<gene>
    <name evidence="5" type="ORF">SAMN04488692_104135</name>
</gene>
<evidence type="ECO:0000256" key="1">
    <source>
        <dbReference type="ARBA" id="ARBA00006611"/>
    </source>
</evidence>
<dbReference type="GO" id="GO:0005524">
    <property type="term" value="F:ATP binding"/>
    <property type="evidence" value="ECO:0007669"/>
    <property type="project" value="UniProtKB-KW"/>
</dbReference>
<reference evidence="5 6" key="1">
    <citation type="submission" date="2016-10" db="EMBL/GenBank/DDBJ databases">
        <authorList>
            <person name="de Groot N.N."/>
        </authorList>
    </citation>
    <scope>NUCLEOTIDE SEQUENCE [LARGE SCALE GENOMIC DNA]</scope>
    <source>
        <strain evidence="5 6">SLAS-1</strain>
    </source>
</reference>
<dbReference type="PANTHER" id="PTHR30258:SF3">
    <property type="entry name" value="SLL1921 PROTEIN"/>
    <property type="match status" value="1"/>
</dbReference>
<sequence length="370" mass="42009">MNSLSIAGSQVTVEKLLQSLIKRCIDFDISDIHFEPLDGRGRIRFRRDGLLETVSTLTDDKLQNLISRLKVLSGLDITESRKVQEGVLRWQPSWDRQRDCEFRVSIIPTVRGEKAVLRRLIGEEKLMRLTELGFRKENELLLEKMISSNQGIIFVCGPTGSGKTTTLFACLDRIRREEINIITLEDPVEIYLEGVSQIQVNSEEGGSFAEKLRAGLRQDPDIIMVGEIRDIETARMAVRAALTGHLVLTTIHTFDALGTIIRLREMGIPSYLTAETLLGIVSQRLLRKTCEKCEGEGCEVCFESGFRGRTAIQEVIYIDRIYRQAIMNSHDRKKLENIRENKETCTLLEDGCQKAEAGLVEIEEVERVLR</sequence>
<dbReference type="Gene3D" id="3.30.450.90">
    <property type="match status" value="1"/>
</dbReference>
<dbReference type="PROSITE" id="PS00662">
    <property type="entry name" value="T2SP_E"/>
    <property type="match status" value="1"/>
</dbReference>
<dbReference type="EMBL" id="FNGO01000004">
    <property type="protein sequence ID" value="SDL43045.1"/>
    <property type="molecule type" value="Genomic_DNA"/>
</dbReference>
<dbReference type="SMART" id="SM00382">
    <property type="entry name" value="AAA"/>
    <property type="match status" value="1"/>
</dbReference>
<name>A0A1G9K149_9FIRM</name>
<dbReference type="InterPro" id="IPR001482">
    <property type="entry name" value="T2SS/T4SS_dom"/>
</dbReference>
<dbReference type="Pfam" id="PF00437">
    <property type="entry name" value="T2SSE"/>
    <property type="match status" value="1"/>
</dbReference>
<dbReference type="PANTHER" id="PTHR30258">
    <property type="entry name" value="TYPE II SECRETION SYSTEM PROTEIN GSPE-RELATED"/>
    <property type="match status" value="1"/>
</dbReference>
<dbReference type="STRING" id="321763.SAMN04488692_104135"/>
<keyword evidence="2" id="KW-0547">Nucleotide-binding</keyword>
<evidence type="ECO:0000259" key="4">
    <source>
        <dbReference type="PROSITE" id="PS00662"/>
    </source>
</evidence>
<keyword evidence="6" id="KW-1185">Reference proteome</keyword>
<feature type="domain" description="Bacterial type II secretion system protein E" evidence="4">
    <location>
        <begin position="216"/>
        <end position="230"/>
    </location>
</feature>